<proteinExistence type="predicted"/>
<dbReference type="Pfam" id="PF13855">
    <property type="entry name" value="LRR_8"/>
    <property type="match status" value="1"/>
</dbReference>
<evidence type="ECO:0000256" key="16">
    <source>
        <dbReference type="ARBA" id="ARBA00023180"/>
    </source>
</evidence>
<dbReference type="InterPro" id="IPR001611">
    <property type="entry name" value="Leu-rich_rpt"/>
</dbReference>
<keyword evidence="4" id="KW-0597">Phosphoprotein</keyword>
<keyword evidence="24" id="KW-1185">Reference proteome</keyword>
<evidence type="ECO:0000256" key="19">
    <source>
        <dbReference type="PROSITE-ProRule" id="PRU10141"/>
    </source>
</evidence>
<evidence type="ECO:0000256" key="4">
    <source>
        <dbReference type="ARBA" id="ARBA00022553"/>
    </source>
</evidence>
<keyword evidence="9" id="KW-0677">Repeat</keyword>
<feature type="chain" id="PRO_5042108471" description="non-specific serine/threonine protein kinase" evidence="21">
    <location>
        <begin position="25"/>
        <end position="894"/>
    </location>
</feature>
<comment type="catalytic activity">
    <reaction evidence="17">
        <text>L-threonyl-[protein] + ATP = O-phospho-L-threonyl-[protein] + ADP + H(+)</text>
        <dbReference type="Rhea" id="RHEA:46608"/>
        <dbReference type="Rhea" id="RHEA-COMP:11060"/>
        <dbReference type="Rhea" id="RHEA-COMP:11605"/>
        <dbReference type="ChEBI" id="CHEBI:15378"/>
        <dbReference type="ChEBI" id="CHEBI:30013"/>
        <dbReference type="ChEBI" id="CHEBI:30616"/>
        <dbReference type="ChEBI" id="CHEBI:61977"/>
        <dbReference type="ChEBI" id="CHEBI:456216"/>
        <dbReference type="EC" id="2.7.11.1"/>
    </reaction>
</comment>
<evidence type="ECO:0000256" key="6">
    <source>
        <dbReference type="ARBA" id="ARBA00022679"/>
    </source>
</evidence>
<evidence type="ECO:0000256" key="9">
    <source>
        <dbReference type="ARBA" id="ARBA00022737"/>
    </source>
</evidence>
<evidence type="ECO:0000256" key="3">
    <source>
        <dbReference type="ARBA" id="ARBA00022527"/>
    </source>
</evidence>
<feature type="signal peptide" evidence="21">
    <location>
        <begin position="1"/>
        <end position="24"/>
    </location>
</feature>
<dbReference type="PROSITE" id="PS00109">
    <property type="entry name" value="PROTEIN_KINASE_TYR"/>
    <property type="match status" value="1"/>
</dbReference>
<evidence type="ECO:0000256" key="21">
    <source>
        <dbReference type="SAM" id="SignalP"/>
    </source>
</evidence>
<reference evidence="23" key="1">
    <citation type="submission" date="2023-02" db="EMBL/GenBank/DDBJ databases">
        <title>Genome of toxic invasive species Heracleum sosnowskyi carries increased number of genes despite the absence of recent whole-genome duplications.</title>
        <authorList>
            <person name="Schelkunov M."/>
            <person name="Shtratnikova V."/>
            <person name="Makarenko M."/>
            <person name="Klepikova A."/>
            <person name="Omelchenko D."/>
            <person name="Novikova G."/>
            <person name="Obukhova E."/>
            <person name="Bogdanov V."/>
            <person name="Penin A."/>
            <person name="Logacheva M."/>
        </authorList>
    </citation>
    <scope>NUCLEOTIDE SEQUENCE</scope>
    <source>
        <strain evidence="23">Hsosn_3</strain>
        <tissue evidence="23">Leaf</tissue>
    </source>
</reference>
<evidence type="ECO:0000256" key="20">
    <source>
        <dbReference type="SAM" id="Phobius"/>
    </source>
</evidence>
<feature type="transmembrane region" description="Helical" evidence="20">
    <location>
        <begin position="550"/>
        <end position="575"/>
    </location>
</feature>
<keyword evidence="13 20" id="KW-1133">Transmembrane helix</keyword>
<evidence type="ECO:0000256" key="13">
    <source>
        <dbReference type="ARBA" id="ARBA00022989"/>
    </source>
</evidence>
<dbReference type="FunFam" id="3.80.10.10:FF:000177">
    <property type="entry name" value="Leucine-rich repeat receptor-like serine/threonine-protein kinase At1g17230"/>
    <property type="match status" value="1"/>
</dbReference>
<reference evidence="23" key="2">
    <citation type="submission" date="2023-05" db="EMBL/GenBank/DDBJ databases">
        <authorList>
            <person name="Schelkunov M.I."/>
        </authorList>
    </citation>
    <scope>NUCLEOTIDE SEQUENCE</scope>
    <source>
        <strain evidence="23">Hsosn_3</strain>
        <tissue evidence="23">Leaf</tissue>
    </source>
</reference>
<dbReference type="Gene3D" id="1.10.510.10">
    <property type="entry name" value="Transferase(Phosphotransferase) domain 1"/>
    <property type="match status" value="1"/>
</dbReference>
<organism evidence="23 24">
    <name type="scientific">Heracleum sosnowskyi</name>
    <dbReference type="NCBI Taxonomy" id="360622"/>
    <lineage>
        <taxon>Eukaryota</taxon>
        <taxon>Viridiplantae</taxon>
        <taxon>Streptophyta</taxon>
        <taxon>Embryophyta</taxon>
        <taxon>Tracheophyta</taxon>
        <taxon>Spermatophyta</taxon>
        <taxon>Magnoliopsida</taxon>
        <taxon>eudicotyledons</taxon>
        <taxon>Gunneridae</taxon>
        <taxon>Pentapetalae</taxon>
        <taxon>asterids</taxon>
        <taxon>campanulids</taxon>
        <taxon>Apiales</taxon>
        <taxon>Apiaceae</taxon>
        <taxon>Apioideae</taxon>
        <taxon>apioid superclade</taxon>
        <taxon>Tordylieae</taxon>
        <taxon>Tordyliinae</taxon>
        <taxon>Heracleum</taxon>
    </lineage>
</organism>
<dbReference type="InterPro" id="IPR051420">
    <property type="entry name" value="Ser_Thr_Kinases_DiverseReg"/>
</dbReference>
<evidence type="ECO:0000256" key="18">
    <source>
        <dbReference type="ARBA" id="ARBA00048679"/>
    </source>
</evidence>
<keyword evidence="12 19" id="KW-0067">ATP-binding</keyword>
<dbReference type="SUPFAM" id="SSF56112">
    <property type="entry name" value="Protein kinase-like (PK-like)"/>
    <property type="match status" value="1"/>
</dbReference>
<dbReference type="InterPro" id="IPR017441">
    <property type="entry name" value="Protein_kinase_ATP_BS"/>
</dbReference>
<dbReference type="InterPro" id="IPR013210">
    <property type="entry name" value="LRR_N_plant-typ"/>
</dbReference>
<dbReference type="FunFam" id="1.10.510.10:FF:000479">
    <property type="entry name" value="Leucine-rich repeat receptor-like protein kinase"/>
    <property type="match status" value="1"/>
</dbReference>
<dbReference type="EMBL" id="JAUIZM010000008">
    <property type="protein sequence ID" value="KAK1371336.1"/>
    <property type="molecule type" value="Genomic_DNA"/>
</dbReference>
<protein>
    <recommendedName>
        <fullName evidence="2">non-specific serine/threonine protein kinase</fullName>
        <ecNumber evidence="2">2.7.11.1</ecNumber>
    </recommendedName>
</protein>
<comment type="subcellular location">
    <subcellularLocation>
        <location evidence="1">Membrane</location>
        <topology evidence="1">Single-pass type I membrane protein</topology>
    </subcellularLocation>
</comment>
<dbReference type="InterPro" id="IPR032675">
    <property type="entry name" value="LRR_dom_sf"/>
</dbReference>
<dbReference type="InterPro" id="IPR011009">
    <property type="entry name" value="Kinase-like_dom_sf"/>
</dbReference>
<dbReference type="GO" id="GO:0004674">
    <property type="term" value="F:protein serine/threonine kinase activity"/>
    <property type="evidence" value="ECO:0007669"/>
    <property type="project" value="UniProtKB-KW"/>
</dbReference>
<comment type="caution">
    <text evidence="23">The sequence shown here is derived from an EMBL/GenBank/DDBJ whole genome shotgun (WGS) entry which is preliminary data.</text>
</comment>
<dbReference type="Gene3D" id="3.30.200.20">
    <property type="entry name" value="Phosphorylase Kinase, domain 1"/>
    <property type="match status" value="1"/>
</dbReference>
<keyword evidence="5" id="KW-0433">Leucine-rich repeat</keyword>
<name>A0AAD8HR35_9APIA</name>
<dbReference type="InterPro" id="IPR000719">
    <property type="entry name" value="Prot_kinase_dom"/>
</dbReference>
<dbReference type="PROSITE" id="PS50011">
    <property type="entry name" value="PROTEIN_KINASE_DOM"/>
    <property type="match status" value="1"/>
</dbReference>
<dbReference type="AlphaFoldDB" id="A0AAD8HR35"/>
<feature type="binding site" evidence="19">
    <location>
        <position position="643"/>
    </location>
    <ligand>
        <name>ATP</name>
        <dbReference type="ChEBI" id="CHEBI:30616"/>
    </ligand>
</feature>
<keyword evidence="14 20" id="KW-0472">Membrane</keyword>
<evidence type="ECO:0000313" key="23">
    <source>
        <dbReference type="EMBL" id="KAK1371336.1"/>
    </source>
</evidence>
<dbReference type="Pfam" id="PF00560">
    <property type="entry name" value="LRR_1"/>
    <property type="match status" value="7"/>
</dbReference>
<evidence type="ECO:0000256" key="7">
    <source>
        <dbReference type="ARBA" id="ARBA00022692"/>
    </source>
</evidence>
<dbReference type="FunFam" id="3.30.200.20:FF:000309">
    <property type="entry name" value="Leucine-rich repeat receptor protein kinase MSP1"/>
    <property type="match status" value="1"/>
</dbReference>
<comment type="catalytic activity">
    <reaction evidence="18">
        <text>L-seryl-[protein] + ATP = O-phospho-L-seryl-[protein] + ADP + H(+)</text>
        <dbReference type="Rhea" id="RHEA:17989"/>
        <dbReference type="Rhea" id="RHEA-COMP:9863"/>
        <dbReference type="Rhea" id="RHEA-COMP:11604"/>
        <dbReference type="ChEBI" id="CHEBI:15378"/>
        <dbReference type="ChEBI" id="CHEBI:29999"/>
        <dbReference type="ChEBI" id="CHEBI:30616"/>
        <dbReference type="ChEBI" id="CHEBI:83421"/>
        <dbReference type="ChEBI" id="CHEBI:456216"/>
        <dbReference type="EC" id="2.7.11.1"/>
    </reaction>
</comment>
<dbReference type="PANTHER" id="PTHR48005:SF70">
    <property type="entry name" value="MDIS1-INTERACTING RECEPTOR LIKE KINASE 2-LIKE"/>
    <property type="match status" value="1"/>
</dbReference>
<keyword evidence="16" id="KW-0325">Glycoprotein</keyword>
<dbReference type="Pfam" id="PF08263">
    <property type="entry name" value="LRRNT_2"/>
    <property type="match status" value="1"/>
</dbReference>
<evidence type="ECO:0000256" key="2">
    <source>
        <dbReference type="ARBA" id="ARBA00012513"/>
    </source>
</evidence>
<dbReference type="PRINTS" id="PR00019">
    <property type="entry name" value="LEURICHRPT"/>
</dbReference>
<evidence type="ECO:0000256" key="12">
    <source>
        <dbReference type="ARBA" id="ARBA00022840"/>
    </source>
</evidence>
<evidence type="ECO:0000256" key="10">
    <source>
        <dbReference type="ARBA" id="ARBA00022741"/>
    </source>
</evidence>
<dbReference type="Gene3D" id="3.80.10.10">
    <property type="entry name" value="Ribonuclease Inhibitor"/>
    <property type="match status" value="3"/>
</dbReference>
<evidence type="ECO:0000256" key="5">
    <source>
        <dbReference type="ARBA" id="ARBA00022614"/>
    </source>
</evidence>
<evidence type="ECO:0000256" key="17">
    <source>
        <dbReference type="ARBA" id="ARBA00047899"/>
    </source>
</evidence>
<feature type="domain" description="Protein kinase" evidence="22">
    <location>
        <begin position="615"/>
        <end position="894"/>
    </location>
</feature>
<dbReference type="FunFam" id="3.80.10.10:FF:000400">
    <property type="entry name" value="Nuclear pore complex protein NUP107"/>
    <property type="match status" value="1"/>
</dbReference>
<evidence type="ECO:0000256" key="11">
    <source>
        <dbReference type="ARBA" id="ARBA00022777"/>
    </source>
</evidence>
<dbReference type="Proteomes" id="UP001237642">
    <property type="component" value="Unassembled WGS sequence"/>
</dbReference>
<evidence type="ECO:0000256" key="14">
    <source>
        <dbReference type="ARBA" id="ARBA00023136"/>
    </source>
</evidence>
<dbReference type="PANTHER" id="PTHR48005">
    <property type="entry name" value="LEUCINE RICH REPEAT KINASE 2"/>
    <property type="match status" value="1"/>
</dbReference>
<dbReference type="SMART" id="SM00369">
    <property type="entry name" value="LRR_TYP"/>
    <property type="match status" value="8"/>
</dbReference>
<accession>A0AAD8HR35</accession>
<gene>
    <name evidence="23" type="ORF">POM88_037428</name>
</gene>
<keyword evidence="6" id="KW-0808">Transferase</keyword>
<dbReference type="PROSITE" id="PS00107">
    <property type="entry name" value="PROTEIN_KINASE_ATP"/>
    <property type="match status" value="1"/>
</dbReference>
<dbReference type="GO" id="GO:0006952">
    <property type="term" value="P:defense response"/>
    <property type="evidence" value="ECO:0007669"/>
    <property type="project" value="UniProtKB-ARBA"/>
</dbReference>
<keyword evidence="11 23" id="KW-0418">Kinase</keyword>
<dbReference type="GO" id="GO:0016020">
    <property type="term" value="C:membrane"/>
    <property type="evidence" value="ECO:0007669"/>
    <property type="project" value="UniProtKB-SubCell"/>
</dbReference>
<sequence>MPLSNKKLSFILAFITFCLPACTSQLSASSGIPPVTDQAKALLVWKASFDERSQSVVSSWTGSSPCNNWTGIICSKAGNVIRISLTSYGLRGKLHDLNFSHLPNLFKIDLFNNSIYGRIPPELGKLKYLMYLELAKNSLSGPIPDSIGDLRYLRVIQLYENHLSGHIPPTLGNLTMLDSLFLHLNSLSGSIPPELGKLKNLANLRLSSNNLTGTLPVEFNNLTRLVAFRMSENLLTGRLPDNICIGGLLEKFTVPNNRFTGPVPRSLKNCTSLSRLRLDGNQLTGDISEAFGVYPHLNYVDLSRNRFYGKVSSNWGLCKNLTSLRMSDNNMSGQISPELGKATLLVELDLSLNYLDGGIPNSLANLTSLLELLLHDNMLSGDIPSDITAKLPNLANLNLGNNNLSGLIPESLAMCRYLLNLNLSKNNIGGRIPSEIGSLQSLQYLDLSWNLLTGEVPKVLGGLRSLETLNISHNKLNGSIKSTFELMQSLISLDISYNQLEGPIPDTKAFREAPVAALKNNKGLCGNIIALDKCPGIQSDGRKQQQHRKLFILILLSLLGVPVLLYVSALIVYYLSRRAWNMKAKPTTEDTNLFTIWSYDSKIVYEEIVRATDNFNVEHCIGTGGSGTVYKAHLPSGQDWAIKRLHAPEDGVLPDLKGFTNEIRTLTSIKHRNIVKLYGFCSKPQQSFLIYEFLERGSLADILSNEKNAANFGWIQRLNVIKDVASALSYMHHDCKPSIIHRDLSSKNILLDSDCVAHISDFGTAKFLKPNSSNWTSFAGTYGYSAPELAYTMNVDEKCDVYSFGVLAMEVIMGQHPGDLVSSLSTSTSSTLKSSVHEILIKDILDQRLAALQNYVAEEMANCLTPDVFIHCIDLFPSPFPICTVREILSMRAL</sequence>
<dbReference type="EC" id="2.7.11.1" evidence="2"/>
<keyword evidence="3" id="KW-0723">Serine/threonine-protein kinase</keyword>
<dbReference type="InterPro" id="IPR003591">
    <property type="entry name" value="Leu-rich_rpt_typical-subtyp"/>
</dbReference>
<evidence type="ECO:0000313" key="24">
    <source>
        <dbReference type="Proteomes" id="UP001237642"/>
    </source>
</evidence>
<dbReference type="GO" id="GO:0051707">
    <property type="term" value="P:response to other organism"/>
    <property type="evidence" value="ECO:0007669"/>
    <property type="project" value="UniProtKB-ARBA"/>
</dbReference>
<dbReference type="SUPFAM" id="SSF52058">
    <property type="entry name" value="L domain-like"/>
    <property type="match status" value="2"/>
</dbReference>
<dbReference type="InterPro" id="IPR008266">
    <property type="entry name" value="Tyr_kinase_AS"/>
</dbReference>
<keyword evidence="10 19" id="KW-0547">Nucleotide-binding</keyword>
<dbReference type="GO" id="GO:0005524">
    <property type="term" value="F:ATP binding"/>
    <property type="evidence" value="ECO:0007669"/>
    <property type="project" value="UniProtKB-UniRule"/>
</dbReference>
<keyword evidence="8 21" id="KW-0732">Signal</keyword>
<keyword evidence="7 20" id="KW-0812">Transmembrane</keyword>
<keyword evidence="15 23" id="KW-0675">Receptor</keyword>
<dbReference type="Pfam" id="PF00069">
    <property type="entry name" value="Pkinase"/>
    <property type="match status" value="1"/>
</dbReference>
<evidence type="ECO:0000259" key="22">
    <source>
        <dbReference type="PROSITE" id="PS50011"/>
    </source>
</evidence>
<evidence type="ECO:0000256" key="1">
    <source>
        <dbReference type="ARBA" id="ARBA00004479"/>
    </source>
</evidence>
<evidence type="ECO:0000256" key="15">
    <source>
        <dbReference type="ARBA" id="ARBA00023170"/>
    </source>
</evidence>
<evidence type="ECO:0000256" key="8">
    <source>
        <dbReference type="ARBA" id="ARBA00022729"/>
    </source>
</evidence>